<name>A0ABR1GC58_AURAN</name>
<feature type="region of interest" description="Disordered" evidence="1">
    <location>
        <begin position="211"/>
        <end position="236"/>
    </location>
</feature>
<gene>
    <name evidence="2" type="ORF">SO694_00002017</name>
</gene>
<comment type="caution">
    <text evidence="2">The sequence shown here is derived from an EMBL/GenBank/DDBJ whole genome shotgun (WGS) entry which is preliminary data.</text>
</comment>
<evidence type="ECO:0000313" key="2">
    <source>
        <dbReference type="EMBL" id="KAK7253620.1"/>
    </source>
</evidence>
<evidence type="ECO:0000313" key="3">
    <source>
        <dbReference type="Proteomes" id="UP001363151"/>
    </source>
</evidence>
<feature type="region of interest" description="Disordered" evidence="1">
    <location>
        <begin position="128"/>
        <end position="170"/>
    </location>
</feature>
<evidence type="ECO:0000256" key="1">
    <source>
        <dbReference type="SAM" id="MobiDB-lite"/>
    </source>
</evidence>
<reference evidence="2 3" key="1">
    <citation type="submission" date="2024-03" db="EMBL/GenBank/DDBJ databases">
        <title>Aureococcus anophagefferens CCMP1851 and Kratosvirus quantuckense: Draft genome of a second virus-susceptible host strain in the model system.</title>
        <authorList>
            <person name="Chase E."/>
            <person name="Truchon A.R."/>
            <person name="Schepens W."/>
            <person name="Wilhelm S.W."/>
        </authorList>
    </citation>
    <scope>NUCLEOTIDE SEQUENCE [LARGE SCALE GENOMIC DNA]</scope>
    <source>
        <strain evidence="2 3">CCMP1851</strain>
    </source>
</reference>
<proteinExistence type="predicted"/>
<protein>
    <submittedName>
        <fullName evidence="2">Uncharacterized protein</fullName>
    </submittedName>
</protein>
<dbReference type="SUPFAM" id="SSF57850">
    <property type="entry name" value="RING/U-box"/>
    <property type="match status" value="1"/>
</dbReference>
<sequence length="260" mass="28072">MACTLTFGSATRMFDIPEGGIRRYELLNKARAAFSLAACATLRPQPTCALRVLEKKELAHDARVYFDDGKLFELVDARSLERDDIPNLGERLMYAGVHWFTEKCIVVDGVLESDVIARAAARPKRAFSLGSSAAPPPAPSAPPAKQQKTTTSVAAPSSSSSSQGRKPDKCAICRNSLNEPSFEYEANPSPINENGLSIAFGCCGHARPPGLSDGVVELDSDSDSDDDEDERIDGEDDAAYIARLRCLLAEARPRKKPRGA</sequence>
<organism evidence="2 3">
    <name type="scientific">Aureococcus anophagefferens</name>
    <name type="common">Harmful bloom alga</name>
    <dbReference type="NCBI Taxonomy" id="44056"/>
    <lineage>
        <taxon>Eukaryota</taxon>
        <taxon>Sar</taxon>
        <taxon>Stramenopiles</taxon>
        <taxon>Ochrophyta</taxon>
        <taxon>Pelagophyceae</taxon>
        <taxon>Pelagomonadales</taxon>
        <taxon>Pelagomonadaceae</taxon>
        <taxon>Aureococcus</taxon>
    </lineage>
</organism>
<dbReference type="EMBL" id="JBBJCI010000034">
    <property type="protein sequence ID" value="KAK7253620.1"/>
    <property type="molecule type" value="Genomic_DNA"/>
</dbReference>
<dbReference type="Proteomes" id="UP001363151">
    <property type="component" value="Unassembled WGS sequence"/>
</dbReference>
<accession>A0ABR1GC58</accession>
<keyword evidence="3" id="KW-1185">Reference proteome</keyword>
<feature type="compositionally biased region" description="Polar residues" evidence="1">
    <location>
        <begin position="146"/>
        <end position="156"/>
    </location>
</feature>
<feature type="compositionally biased region" description="Acidic residues" evidence="1">
    <location>
        <begin position="216"/>
        <end position="236"/>
    </location>
</feature>